<dbReference type="Proteomes" id="UP000176568">
    <property type="component" value="Unassembled WGS sequence"/>
</dbReference>
<accession>A0A1F4Y3R7</accession>
<protein>
    <recommendedName>
        <fullName evidence="2">PD-(D/E)XK endonuclease-like domain-containing protein</fullName>
    </recommendedName>
</protein>
<dbReference type="STRING" id="1797247.A2419_02055"/>
<dbReference type="InterPro" id="IPR038726">
    <property type="entry name" value="PDDEXK_AddAB-type"/>
</dbReference>
<name>A0A1F4Y3R7_9BACT</name>
<evidence type="ECO:0000313" key="3">
    <source>
        <dbReference type="EMBL" id="OGC88504.1"/>
    </source>
</evidence>
<organism evidence="3 4">
    <name type="scientific">Candidatus Adlerbacteria bacterium RIFOXYC1_FULL_48_26</name>
    <dbReference type="NCBI Taxonomy" id="1797247"/>
    <lineage>
        <taxon>Bacteria</taxon>
        <taxon>Candidatus Adleribacteriota</taxon>
    </lineage>
</organism>
<dbReference type="AlphaFoldDB" id="A0A1F4Y3R7"/>
<feature type="domain" description="PD-(D/E)XK endonuclease-like" evidence="2">
    <location>
        <begin position="22"/>
        <end position="243"/>
    </location>
</feature>
<evidence type="ECO:0000313" key="4">
    <source>
        <dbReference type="Proteomes" id="UP000176568"/>
    </source>
</evidence>
<dbReference type="EMBL" id="MEXB01000008">
    <property type="protein sequence ID" value="OGC88504.1"/>
    <property type="molecule type" value="Genomic_DNA"/>
</dbReference>
<dbReference type="Gene3D" id="3.90.320.10">
    <property type="match status" value="1"/>
</dbReference>
<reference evidence="3 4" key="1">
    <citation type="journal article" date="2016" name="Nat. Commun.">
        <title>Thousands of microbial genomes shed light on interconnected biogeochemical processes in an aquifer system.</title>
        <authorList>
            <person name="Anantharaman K."/>
            <person name="Brown C.T."/>
            <person name="Hug L.A."/>
            <person name="Sharon I."/>
            <person name="Castelle C.J."/>
            <person name="Probst A.J."/>
            <person name="Thomas B.C."/>
            <person name="Singh A."/>
            <person name="Wilkins M.J."/>
            <person name="Karaoz U."/>
            <person name="Brodie E.L."/>
            <person name="Williams K.H."/>
            <person name="Hubbard S.S."/>
            <person name="Banfield J.F."/>
        </authorList>
    </citation>
    <scope>NUCLEOTIDE SEQUENCE [LARGE SCALE GENOMIC DNA]</scope>
</reference>
<evidence type="ECO:0000259" key="2">
    <source>
        <dbReference type="Pfam" id="PF12705"/>
    </source>
</evidence>
<feature type="region of interest" description="Disordered" evidence="1">
    <location>
        <begin position="256"/>
        <end position="287"/>
    </location>
</feature>
<dbReference type="InterPro" id="IPR011604">
    <property type="entry name" value="PDDEXK-like_dom_sf"/>
</dbReference>
<sequence length="287" mass="32613">MSSFYKPNRRPDYNYGGPKWTLSRSKIDLFMECSRCFYIDNKLGVARPPGFPFNLNSAVDALLKKELDTHRANGTQHPLAKEYGLDAVPLAHAKMDEWRNALSQGVKYVHPATGLTVRGGVDDIWVNKDGELIVIDYKATSKDGKIESLDEDWHRGYKRQLEIYQWLLRMNGFKVSDMGYWFYANATKDREAFDGRLDFELTLVPYKGSTDWVEDVLIRLKACLDGDALPTAGEECDYCRYREATGKVLLPFMPRSSATPALPPQPSKKVAVKADDSHEKPENSTLF</sequence>
<evidence type="ECO:0000256" key="1">
    <source>
        <dbReference type="SAM" id="MobiDB-lite"/>
    </source>
</evidence>
<gene>
    <name evidence="3" type="ORF">A2419_02055</name>
</gene>
<dbReference type="Pfam" id="PF12705">
    <property type="entry name" value="PDDEXK_1"/>
    <property type="match status" value="1"/>
</dbReference>
<feature type="compositionally biased region" description="Basic and acidic residues" evidence="1">
    <location>
        <begin position="272"/>
        <end position="287"/>
    </location>
</feature>
<comment type="caution">
    <text evidence="3">The sequence shown here is derived from an EMBL/GenBank/DDBJ whole genome shotgun (WGS) entry which is preliminary data.</text>
</comment>
<proteinExistence type="predicted"/>